<dbReference type="NCBIfam" id="NF045936">
    <property type="entry name" value="MSC_0619_alpha"/>
    <property type="match status" value="1"/>
</dbReference>
<evidence type="ECO:0000313" key="15">
    <source>
        <dbReference type="EMBL" id="KEZ23507.1"/>
    </source>
</evidence>
<keyword evidence="4" id="KW-0547">Nucleotide-binding</keyword>
<dbReference type="eggNOG" id="COG0056">
    <property type="taxonomic scope" value="Bacteria"/>
</dbReference>
<dbReference type="SUPFAM" id="SSF47917">
    <property type="entry name" value="C-terminal domain of alpha and beta subunits of F1 ATP synthase"/>
    <property type="match status" value="1"/>
</dbReference>
<evidence type="ECO:0000256" key="12">
    <source>
        <dbReference type="ARBA" id="ARBA00026013"/>
    </source>
</evidence>
<dbReference type="FunFam" id="3.40.50.300:FF:002432">
    <property type="entry name" value="ATP synthase subunit alpha, mitochondrial"/>
    <property type="match status" value="1"/>
</dbReference>
<evidence type="ECO:0000256" key="7">
    <source>
        <dbReference type="ARBA" id="ARBA00022967"/>
    </source>
</evidence>
<evidence type="ECO:0000256" key="9">
    <source>
        <dbReference type="ARBA" id="ARBA00023136"/>
    </source>
</evidence>
<dbReference type="OrthoDB" id="9803053at2"/>
<keyword evidence="10" id="KW-0139">CF(1)</keyword>
<accession>A0A084EZW5</accession>
<dbReference type="AlphaFoldDB" id="A0A084EZW5"/>
<dbReference type="GO" id="GO:0045259">
    <property type="term" value="C:proton-transporting ATP synthase complex"/>
    <property type="evidence" value="ECO:0007669"/>
    <property type="project" value="UniProtKB-KW"/>
</dbReference>
<proteinExistence type="inferred from homology"/>
<evidence type="ECO:0000256" key="1">
    <source>
        <dbReference type="ARBA" id="ARBA00004370"/>
    </source>
</evidence>
<keyword evidence="7" id="KW-1278">Translocase</keyword>
<protein>
    <submittedName>
        <fullName evidence="15">ATP synthase alpha chain</fullName>
    </submittedName>
</protein>
<evidence type="ECO:0000256" key="10">
    <source>
        <dbReference type="ARBA" id="ARBA00023196"/>
    </source>
</evidence>
<dbReference type="PROSITE" id="PS00152">
    <property type="entry name" value="ATPASE_ALPHA_BETA"/>
    <property type="match status" value="1"/>
</dbReference>
<comment type="subunit">
    <text evidence="12">F-type ATPases have 2 components, CF(1) - the catalytic core - and CF(0) - the membrane proton channel. CF(1) has five subunits: alpha(3), beta(3), gamma(1), delta(1), epsilon(1). CF(0) has four main subunits: a(1), b(1), b'(1) and c(9-12).</text>
</comment>
<keyword evidence="5" id="KW-0375">Hydrogen ion transport</keyword>
<keyword evidence="9" id="KW-0472">Membrane</keyword>
<dbReference type="SUPFAM" id="SSF52540">
    <property type="entry name" value="P-loop containing nucleoside triphosphate hydrolases"/>
    <property type="match status" value="1"/>
</dbReference>
<evidence type="ECO:0000256" key="3">
    <source>
        <dbReference type="ARBA" id="ARBA00022448"/>
    </source>
</evidence>
<evidence type="ECO:0000313" key="16">
    <source>
        <dbReference type="Proteomes" id="UP000028537"/>
    </source>
</evidence>
<dbReference type="PANTHER" id="PTHR48082:SF2">
    <property type="entry name" value="ATP SYNTHASE SUBUNIT ALPHA, MITOCHONDRIAL"/>
    <property type="match status" value="1"/>
</dbReference>
<dbReference type="Pfam" id="PF00006">
    <property type="entry name" value="ATP-synt_ab"/>
    <property type="match status" value="1"/>
</dbReference>
<keyword evidence="8" id="KW-0406">Ion transport</keyword>
<keyword evidence="6" id="KW-0067">ATP-binding</keyword>
<comment type="caution">
    <text evidence="15">The sequence shown here is derived from an EMBL/GenBank/DDBJ whole genome shotgun (WGS) entry which is preliminary data.</text>
</comment>
<evidence type="ECO:0000256" key="4">
    <source>
        <dbReference type="ARBA" id="ARBA00022741"/>
    </source>
</evidence>
<dbReference type="InterPro" id="IPR027417">
    <property type="entry name" value="P-loop_NTPase"/>
</dbReference>
<dbReference type="PANTHER" id="PTHR48082">
    <property type="entry name" value="ATP SYNTHASE SUBUNIT ALPHA, MITOCHONDRIAL"/>
    <property type="match status" value="1"/>
</dbReference>
<dbReference type="Gene3D" id="3.40.50.12240">
    <property type="match status" value="1"/>
</dbReference>
<comment type="similarity">
    <text evidence="2">Belongs to the ATPase alpha/beta chains family.</text>
</comment>
<feature type="domain" description="ATPase F1/V1/A1 complex alpha/beta subunit nucleotide-binding" evidence="13">
    <location>
        <begin position="130"/>
        <end position="340"/>
    </location>
</feature>
<organism evidence="15 16">
    <name type="scientific">Ureaplasma diversum NCTC 246</name>
    <dbReference type="NCBI Taxonomy" id="1188241"/>
    <lineage>
        <taxon>Bacteria</taxon>
        <taxon>Bacillati</taxon>
        <taxon>Mycoplasmatota</taxon>
        <taxon>Mycoplasmoidales</taxon>
        <taxon>Mycoplasmoidaceae</taxon>
        <taxon>Ureaplasma</taxon>
    </lineage>
</organism>
<keyword evidence="3" id="KW-0813">Transport</keyword>
<dbReference type="NCBIfam" id="NF005523">
    <property type="entry name" value="PRK07165.1"/>
    <property type="match status" value="1"/>
</dbReference>
<dbReference type="InterPro" id="IPR020003">
    <property type="entry name" value="ATPase_a/bsu_AS"/>
</dbReference>
<dbReference type="RefSeq" id="WP_038102393.1">
    <property type="nucleotide sequence ID" value="NZ_JFDP01000038.1"/>
</dbReference>
<dbReference type="InterPro" id="IPR000194">
    <property type="entry name" value="ATPase_F1/V1/A1_a/bsu_nucl-bd"/>
</dbReference>
<reference evidence="15 16" key="1">
    <citation type="submission" date="2014-02" db="EMBL/GenBank/DDBJ databases">
        <title>Genome sequence of Ureaplasma diversum strain 246.</title>
        <authorList>
            <person name="Sirand-Pugnet P."/>
            <person name="Breton M."/>
            <person name="Dordet-Frisoni E."/>
            <person name="Baranowski E."/>
            <person name="Barre A."/>
            <person name="Couture C."/>
            <person name="Dupuy V."/>
            <person name="Gaurivaud P."/>
            <person name="Jacob D."/>
            <person name="Lemaitre C."/>
            <person name="Manso-Silvan L."/>
            <person name="Nikolski M."/>
            <person name="Nouvel L.-X."/>
            <person name="Poumarat F."/>
            <person name="Tardy F."/>
            <person name="Thebault P."/>
            <person name="Theil S."/>
            <person name="Citti C."/>
            <person name="Thiaucourt F."/>
            <person name="Blanchard A."/>
        </authorList>
    </citation>
    <scope>NUCLEOTIDE SEQUENCE [LARGE SCALE GENOMIC DNA]</scope>
    <source>
        <strain evidence="15 16">NCTC 246</strain>
    </source>
</reference>
<evidence type="ECO:0000256" key="5">
    <source>
        <dbReference type="ARBA" id="ARBA00022781"/>
    </source>
</evidence>
<dbReference type="Pfam" id="PF00306">
    <property type="entry name" value="ATP-synt_ab_C"/>
    <property type="match status" value="1"/>
</dbReference>
<evidence type="ECO:0000259" key="13">
    <source>
        <dbReference type="Pfam" id="PF00006"/>
    </source>
</evidence>
<name>A0A084EZW5_9BACT</name>
<dbReference type="EMBL" id="JFDP01000038">
    <property type="protein sequence ID" value="KEZ23507.1"/>
    <property type="molecule type" value="Genomic_DNA"/>
</dbReference>
<evidence type="ECO:0000256" key="8">
    <source>
        <dbReference type="ARBA" id="ARBA00023065"/>
    </source>
</evidence>
<dbReference type="GO" id="GO:0043531">
    <property type="term" value="F:ADP binding"/>
    <property type="evidence" value="ECO:0007669"/>
    <property type="project" value="TreeGrafter"/>
</dbReference>
<dbReference type="InterPro" id="IPR000793">
    <property type="entry name" value="ATP_synth_asu_C"/>
</dbReference>
<dbReference type="InterPro" id="IPR005294">
    <property type="entry name" value="ATP_synth_F1_asu"/>
</dbReference>
<keyword evidence="16" id="KW-1185">Reference proteome</keyword>
<dbReference type="Proteomes" id="UP000028537">
    <property type="component" value="Unassembled WGS sequence"/>
</dbReference>
<evidence type="ECO:0000256" key="11">
    <source>
        <dbReference type="ARBA" id="ARBA00023310"/>
    </source>
</evidence>
<evidence type="ECO:0000256" key="2">
    <source>
        <dbReference type="ARBA" id="ARBA00008936"/>
    </source>
</evidence>
<evidence type="ECO:0000259" key="14">
    <source>
        <dbReference type="Pfam" id="PF00306"/>
    </source>
</evidence>
<sequence>MAKNPIISSIHDYVILAIGAYDWKEGQFFTVKGKPKSRAYVLSATTDQAYLLIDTASNDFEINDELVEDEQFVSAKTSMEFFGHIIDIDGKCIDDPSVNFKNFINQDSKVFSIAEDMMHRTRLNEQLATGILSIDIFNPIGLGQRELIIGDRQTGKTHIVLNAIINQKRTKVKCIYVSIGQKRQNLSYVYKTLKDHGALENTIIIEAPVTSPFQQFLAPYVAMAHAENLCYEHDVLIVFDDLSKHASIYREIALLTNKPISKEAYPADIFYAHSQLLERSGKFVGKKSITALPILRTIDNDITSLIASNIISITDGQIVTNAGLFAEGKIPAVDVDLSVSRTGSSVQSKTMGRIASSLSKTYRAYRKQTKLSKINFDLNKETTELLKKGEQIQNMLIQKGFSYQATDAILLSAKIIEWGLLNNLSRPDLAIKFIDALVSVDARAKKIFTSLINNKPIDDAIARDYIANAVNQYFKSINVNEVIETKLDFVSFNANELKTIISNIKEI</sequence>
<comment type="subcellular location">
    <subcellularLocation>
        <location evidence="1">Membrane</location>
    </subcellularLocation>
</comment>
<evidence type="ECO:0000256" key="6">
    <source>
        <dbReference type="ARBA" id="ARBA00022840"/>
    </source>
</evidence>
<keyword evidence="11" id="KW-0066">ATP synthesis</keyword>
<feature type="domain" description="ATP synthase alpha subunit C-terminal" evidence="14">
    <location>
        <begin position="347"/>
        <end position="469"/>
    </location>
</feature>
<dbReference type="GO" id="GO:0046933">
    <property type="term" value="F:proton-transporting ATP synthase activity, rotational mechanism"/>
    <property type="evidence" value="ECO:0007669"/>
    <property type="project" value="InterPro"/>
</dbReference>
<gene>
    <name evidence="15" type="primary">atpA</name>
    <name evidence="15" type="ORF">UDIV_2780</name>
</gene>
<dbReference type="GO" id="GO:0005524">
    <property type="term" value="F:ATP binding"/>
    <property type="evidence" value="ECO:0007669"/>
    <property type="project" value="UniProtKB-KW"/>
</dbReference>